<gene>
    <name evidence="1" type="ORF">ETSY2_53635</name>
</gene>
<sequence length="44" mass="4296">MTDSTRLDGEVAIVTGAAQGIGRGIALVLAEAGAKVAIGDIQDA</sequence>
<dbReference type="EMBL" id="AZHX01002941">
    <property type="protein sequence ID" value="ETW92361.1"/>
    <property type="molecule type" value="Genomic_DNA"/>
</dbReference>
<dbReference type="HOGENOM" id="CLU_3213836_0_0_7"/>
<comment type="caution">
    <text evidence="1">The sequence shown here is derived from an EMBL/GenBank/DDBJ whole genome shotgun (WGS) entry which is preliminary data.</text>
</comment>
<evidence type="ECO:0000313" key="2">
    <source>
        <dbReference type="Proteomes" id="UP000019140"/>
    </source>
</evidence>
<evidence type="ECO:0000313" key="1">
    <source>
        <dbReference type="EMBL" id="ETW92361.1"/>
    </source>
</evidence>
<reference evidence="1 2" key="1">
    <citation type="journal article" date="2014" name="Nature">
        <title>An environmental bacterial taxon with a large and distinct metabolic repertoire.</title>
        <authorList>
            <person name="Wilson M.C."/>
            <person name="Mori T."/>
            <person name="Ruckert C."/>
            <person name="Uria A.R."/>
            <person name="Helf M.J."/>
            <person name="Takada K."/>
            <person name="Gernert C."/>
            <person name="Steffens U.A."/>
            <person name="Heycke N."/>
            <person name="Schmitt S."/>
            <person name="Rinke C."/>
            <person name="Helfrich E.J."/>
            <person name="Brachmann A.O."/>
            <person name="Gurgui C."/>
            <person name="Wakimoto T."/>
            <person name="Kracht M."/>
            <person name="Crusemann M."/>
            <person name="Hentschel U."/>
            <person name="Abe I."/>
            <person name="Matsunaga S."/>
            <person name="Kalinowski J."/>
            <person name="Takeyama H."/>
            <person name="Piel J."/>
        </authorList>
    </citation>
    <scope>NUCLEOTIDE SEQUENCE [LARGE SCALE GENOMIC DNA]</scope>
    <source>
        <strain evidence="2">TSY2</strain>
    </source>
</reference>
<name>W4L4X4_9BACT</name>
<proteinExistence type="predicted"/>
<dbReference type="Pfam" id="PF00106">
    <property type="entry name" value="adh_short"/>
    <property type="match status" value="1"/>
</dbReference>
<keyword evidence="2" id="KW-1185">Reference proteome</keyword>
<protein>
    <recommendedName>
        <fullName evidence="3">SDR family NAD(P)-dependent oxidoreductase</fullName>
    </recommendedName>
</protein>
<dbReference type="PANTHER" id="PTHR42820:SF1">
    <property type="entry name" value="SHORT-CHAIN DEHYDROGENASE_REDUCTASE FAMILY PROTEIN"/>
    <property type="match status" value="1"/>
</dbReference>
<dbReference type="InterPro" id="IPR002347">
    <property type="entry name" value="SDR_fam"/>
</dbReference>
<dbReference type="SUPFAM" id="SSF51735">
    <property type="entry name" value="NAD(P)-binding Rossmann-fold domains"/>
    <property type="match status" value="1"/>
</dbReference>
<dbReference type="Proteomes" id="UP000019140">
    <property type="component" value="Unassembled WGS sequence"/>
</dbReference>
<dbReference type="AlphaFoldDB" id="W4L4X4"/>
<accession>W4L4X4</accession>
<dbReference type="PANTHER" id="PTHR42820">
    <property type="entry name" value="SHORT-CHAIN DEHYDROGENASE REDUCTASE"/>
    <property type="match status" value="1"/>
</dbReference>
<evidence type="ECO:0008006" key="3">
    <source>
        <dbReference type="Google" id="ProtNLM"/>
    </source>
</evidence>
<organism evidence="1 2">
    <name type="scientific">Candidatus Entotheonella gemina</name>
    <dbReference type="NCBI Taxonomy" id="1429439"/>
    <lineage>
        <taxon>Bacteria</taxon>
        <taxon>Pseudomonadati</taxon>
        <taxon>Nitrospinota/Tectimicrobiota group</taxon>
        <taxon>Candidatus Tectimicrobiota</taxon>
        <taxon>Candidatus Entotheonellia</taxon>
        <taxon>Candidatus Entotheonellales</taxon>
        <taxon>Candidatus Entotheonellaceae</taxon>
        <taxon>Candidatus Entotheonella</taxon>
    </lineage>
</organism>
<dbReference type="InterPro" id="IPR036291">
    <property type="entry name" value="NAD(P)-bd_dom_sf"/>
</dbReference>
<dbReference type="Gene3D" id="3.40.50.720">
    <property type="entry name" value="NAD(P)-binding Rossmann-like Domain"/>
    <property type="match status" value="1"/>
</dbReference>